<dbReference type="PANTHER" id="PTHR11019:SF159">
    <property type="entry name" value="TRANSCRIPTIONAL REGULATOR-RELATED"/>
    <property type="match status" value="1"/>
</dbReference>
<keyword evidence="3" id="KW-0238">DNA-binding</keyword>
<dbReference type="InterPro" id="IPR020449">
    <property type="entry name" value="Tscrpt_reg_AraC-type_HTH"/>
</dbReference>
<dbReference type="SUPFAM" id="SSF51182">
    <property type="entry name" value="RmlC-like cupins"/>
    <property type="match status" value="1"/>
</dbReference>
<evidence type="ECO:0000256" key="5">
    <source>
        <dbReference type="ARBA" id="ARBA00023163"/>
    </source>
</evidence>
<keyword evidence="4" id="KW-0010">Activator</keyword>
<evidence type="ECO:0000256" key="3">
    <source>
        <dbReference type="ARBA" id="ARBA00023125"/>
    </source>
</evidence>
<evidence type="ECO:0000256" key="1">
    <source>
        <dbReference type="ARBA" id="ARBA00022491"/>
    </source>
</evidence>
<gene>
    <name evidence="7" type="primary">nimR_7</name>
    <name evidence="7" type="ORF">VVAX_06471</name>
</gene>
<dbReference type="InterPro" id="IPR018060">
    <property type="entry name" value="HTH_AraC"/>
</dbReference>
<evidence type="ECO:0000259" key="6">
    <source>
        <dbReference type="PROSITE" id="PS01124"/>
    </source>
</evidence>
<keyword evidence="2" id="KW-0805">Transcription regulation</keyword>
<dbReference type="InterPro" id="IPR011051">
    <property type="entry name" value="RmlC_Cupin_sf"/>
</dbReference>
<dbReference type="CDD" id="cd06124">
    <property type="entry name" value="cupin_NimR-like_N"/>
    <property type="match status" value="1"/>
</dbReference>
<sequence length="261" mass="28111">MDKEINLRPEEGESTPRAVAALATDPLGDAFIPSHVHRRGQLIHAIAGVMLVRAAAGSWVVPPGRGVWVPAGMAHEIRMAGVVKMRTVFVEPGSRADLGAGCRVIHVGELLRALIVTAVALPRDYAPGGRDERVMELLLDEIEAAPALSLHVPMPGHARLAALCEALVRDPSLPASLDEWAQRLHMNSRTLARLFQRETGMNFGAWCRQARLLLSLPRLAAGASILEVALAHGYESPSAFTAMFRRTLGVPPSAYLSRSPP</sequence>
<dbReference type="InterPro" id="IPR003313">
    <property type="entry name" value="AraC-bd"/>
</dbReference>
<evidence type="ECO:0000256" key="2">
    <source>
        <dbReference type="ARBA" id="ARBA00023015"/>
    </source>
</evidence>
<dbReference type="InterPro" id="IPR018062">
    <property type="entry name" value="HTH_AraC-typ_CS"/>
</dbReference>
<dbReference type="SMART" id="SM00342">
    <property type="entry name" value="HTH_ARAC"/>
    <property type="match status" value="1"/>
</dbReference>
<dbReference type="GO" id="GO:0043565">
    <property type="term" value="F:sequence-specific DNA binding"/>
    <property type="evidence" value="ECO:0007669"/>
    <property type="project" value="InterPro"/>
</dbReference>
<dbReference type="Pfam" id="PF12833">
    <property type="entry name" value="HTH_18"/>
    <property type="match status" value="1"/>
</dbReference>
<dbReference type="InterPro" id="IPR014710">
    <property type="entry name" value="RmlC-like_jellyroll"/>
</dbReference>
<organism evidence="7">
    <name type="scientific">Variovorax paradoxus</name>
    <dbReference type="NCBI Taxonomy" id="34073"/>
    <lineage>
        <taxon>Bacteria</taxon>
        <taxon>Pseudomonadati</taxon>
        <taxon>Pseudomonadota</taxon>
        <taxon>Betaproteobacteria</taxon>
        <taxon>Burkholderiales</taxon>
        <taxon>Comamonadaceae</taxon>
        <taxon>Variovorax</taxon>
    </lineage>
</organism>
<keyword evidence="1" id="KW-0678">Repressor</keyword>
<protein>
    <submittedName>
        <fullName evidence="7">HTH-type transcriptional regulator NimR</fullName>
    </submittedName>
</protein>
<dbReference type="EMBL" id="LR743508">
    <property type="protein sequence ID" value="CAA2110211.1"/>
    <property type="molecule type" value="Genomic_DNA"/>
</dbReference>
<dbReference type="Gene3D" id="2.60.120.10">
    <property type="entry name" value="Jelly Rolls"/>
    <property type="match status" value="1"/>
</dbReference>
<evidence type="ECO:0000256" key="4">
    <source>
        <dbReference type="ARBA" id="ARBA00023159"/>
    </source>
</evidence>
<reference evidence="7" key="1">
    <citation type="submission" date="2019-12" db="EMBL/GenBank/DDBJ databases">
        <authorList>
            <person name="Cremers G."/>
        </authorList>
    </citation>
    <scope>NUCLEOTIDE SEQUENCE</scope>
    <source>
        <strain evidence="7">Vvax</strain>
    </source>
</reference>
<dbReference type="SUPFAM" id="SSF46689">
    <property type="entry name" value="Homeodomain-like"/>
    <property type="match status" value="1"/>
</dbReference>
<proteinExistence type="predicted"/>
<dbReference type="PROSITE" id="PS00041">
    <property type="entry name" value="HTH_ARAC_FAMILY_1"/>
    <property type="match status" value="1"/>
</dbReference>
<dbReference type="Gene3D" id="1.10.10.60">
    <property type="entry name" value="Homeodomain-like"/>
    <property type="match status" value="1"/>
</dbReference>
<dbReference type="Pfam" id="PF02311">
    <property type="entry name" value="AraC_binding"/>
    <property type="match status" value="1"/>
</dbReference>
<name>A0A679JI42_VARPD</name>
<evidence type="ECO:0000313" key="7">
    <source>
        <dbReference type="EMBL" id="CAA2110211.1"/>
    </source>
</evidence>
<dbReference type="FunFam" id="1.10.10.60:FF:000132">
    <property type="entry name" value="AraC family transcriptional regulator"/>
    <property type="match status" value="1"/>
</dbReference>
<feature type="domain" description="HTH araC/xylS-type" evidence="6">
    <location>
        <begin position="158"/>
        <end position="258"/>
    </location>
</feature>
<keyword evidence="5" id="KW-0804">Transcription</keyword>
<dbReference type="PANTHER" id="PTHR11019">
    <property type="entry name" value="HTH-TYPE TRANSCRIPTIONAL REGULATOR NIMR"/>
    <property type="match status" value="1"/>
</dbReference>
<dbReference type="PROSITE" id="PS01124">
    <property type="entry name" value="HTH_ARAC_FAMILY_2"/>
    <property type="match status" value="1"/>
</dbReference>
<dbReference type="GO" id="GO:0003700">
    <property type="term" value="F:DNA-binding transcription factor activity"/>
    <property type="evidence" value="ECO:0007669"/>
    <property type="project" value="InterPro"/>
</dbReference>
<accession>A0A679JI42</accession>
<dbReference type="AlphaFoldDB" id="A0A679JI42"/>
<dbReference type="InterPro" id="IPR009057">
    <property type="entry name" value="Homeodomain-like_sf"/>
</dbReference>
<dbReference type="RefSeq" id="WP_339094567.1">
    <property type="nucleotide sequence ID" value="NZ_LR743508.1"/>
</dbReference>
<dbReference type="PRINTS" id="PR00032">
    <property type="entry name" value="HTHARAC"/>
</dbReference>